<dbReference type="EMBL" id="MU268135">
    <property type="protein sequence ID" value="KAH7905721.1"/>
    <property type="molecule type" value="Genomic_DNA"/>
</dbReference>
<comment type="caution">
    <text evidence="1">The sequence shown here is derived from an EMBL/GenBank/DDBJ whole genome shotgun (WGS) entry which is preliminary data.</text>
</comment>
<protein>
    <submittedName>
        <fullName evidence="1">Uncharacterized protein</fullName>
    </submittedName>
</protein>
<keyword evidence="2" id="KW-1185">Reference proteome</keyword>
<evidence type="ECO:0000313" key="2">
    <source>
        <dbReference type="Proteomes" id="UP000790377"/>
    </source>
</evidence>
<name>A0ACB7ZX56_9AGAM</name>
<gene>
    <name evidence="1" type="ORF">BJ138DRAFT_1130340</name>
</gene>
<organism evidence="1 2">
    <name type="scientific">Hygrophoropsis aurantiaca</name>
    <dbReference type="NCBI Taxonomy" id="72124"/>
    <lineage>
        <taxon>Eukaryota</taxon>
        <taxon>Fungi</taxon>
        <taxon>Dikarya</taxon>
        <taxon>Basidiomycota</taxon>
        <taxon>Agaricomycotina</taxon>
        <taxon>Agaricomycetes</taxon>
        <taxon>Agaricomycetidae</taxon>
        <taxon>Boletales</taxon>
        <taxon>Coniophorineae</taxon>
        <taxon>Hygrophoropsidaceae</taxon>
        <taxon>Hygrophoropsis</taxon>
    </lineage>
</organism>
<sequence>MSSETSKEDTPRRISKPPHPSVRIRSEPPELISHGSPLSPPADLQHGPSLSPRESIIRDNNLHGKFADREKTTDGSESSSDPPKNIQKPIPSDSSHTLKLHARLEWIPANWTWSKWKPVIRSALAAWLSVVIFVIPRTENLMGQASFLIIIASFLSPPSDPFIAVLERELVILSFVCIGWGWSCLGLKLANLARKNTDPTASLTSIITGQYIEAAPTIIMAIFIFLGSAAFLFVKARQGPGPFLFACVFGCICIDISLTTAALFPYPYYTIGQVIAIPLAFHSAIVLILSILLFPTSVSTLFTSRLQGALVPLATAIRLHRALLKLPVDSPDFSSSKITASVNNAEAALGPIAAAARLLKVDIIYSRYAPTDYSEIHKIARRLTVRANGMGVYYSLIDPTRERFPVTPATSRPVTPMTGTPAQSRPPSPERSPPSSPQEKHPHNLHSHGHDLSSESRHLHSHHLRSLSHHAEPTSPLHSRHHRSHSKFYRHSHSPSHSHHNILHGHGSLLHLALSHIPKPEFAVGVFESQRYLNLEATHMAHPESERFTAQATELLSESCQDLLGCCENGLQGAQDWLGRCRDHRWRFWMSDQQKDKLIGEAAQKYGKLHGELSKALEDFQETKRHKVLDPYRSIFEGDDGDGAGKGDHEVPPHRYLFHCYVFQYHLMEFARLTQSMLAEIIRLEKTRTRSRLWTPALSLSFSKLVSWSPWQASEVLERDDDENPEMIPGIDPEWMSDLGQAVRRDPDALPPRNAFEAAMNTIYRMFIVLSGGNSLYALKAGALTVILCLPSFLKSSASFAYHNKFVWAVFMGQLTIARFRGDTTFGLVARITSTFCGGIIGTLMWYISTGSGRGNPFGLAAVCAVCFPFFFFARLYWPVPPMTNLILFVTSALVIGYSYQDTHLTIPSSPGWGIDVAWRRFVLVTIGVVAAGIFSFFPPSTTIRSYQRRTLATTAAELGAIYCSVVSFANTQKDADVQLIVQSLLAIRSKLNRSVILKANVVYEFSLRGKWPAERYQKILEIQLEVAYLLSHLMSVVEHLDSAWSHAFLRRTRMLDSDFQGDVLAVISMISTALRTGSPLPQITPCPLLDRFMVRHHGLNVVHEESEDDYGLPRTLTLDTLENIQYLIFCVGASTAFGIVTRLDRLMVAVKELVGEQYHIHGVGAGQQSSRPLAA</sequence>
<accession>A0ACB7ZX56</accession>
<reference evidence="1" key="1">
    <citation type="journal article" date="2021" name="New Phytol.">
        <title>Evolutionary innovations through gain and loss of genes in the ectomycorrhizal Boletales.</title>
        <authorList>
            <person name="Wu G."/>
            <person name="Miyauchi S."/>
            <person name="Morin E."/>
            <person name="Kuo A."/>
            <person name="Drula E."/>
            <person name="Varga T."/>
            <person name="Kohler A."/>
            <person name="Feng B."/>
            <person name="Cao Y."/>
            <person name="Lipzen A."/>
            <person name="Daum C."/>
            <person name="Hundley H."/>
            <person name="Pangilinan J."/>
            <person name="Johnson J."/>
            <person name="Barry K."/>
            <person name="LaButti K."/>
            <person name="Ng V."/>
            <person name="Ahrendt S."/>
            <person name="Min B."/>
            <person name="Choi I.G."/>
            <person name="Park H."/>
            <person name="Plett J.M."/>
            <person name="Magnuson J."/>
            <person name="Spatafora J.W."/>
            <person name="Nagy L.G."/>
            <person name="Henrissat B."/>
            <person name="Grigoriev I.V."/>
            <person name="Yang Z.L."/>
            <person name="Xu J."/>
            <person name="Martin F.M."/>
        </authorList>
    </citation>
    <scope>NUCLEOTIDE SEQUENCE</scope>
    <source>
        <strain evidence="1">ATCC 28755</strain>
    </source>
</reference>
<evidence type="ECO:0000313" key="1">
    <source>
        <dbReference type="EMBL" id="KAH7905721.1"/>
    </source>
</evidence>
<proteinExistence type="predicted"/>
<dbReference type="Proteomes" id="UP000790377">
    <property type="component" value="Unassembled WGS sequence"/>
</dbReference>